<evidence type="ECO:0000313" key="3">
    <source>
        <dbReference type="Proteomes" id="UP001230654"/>
    </source>
</evidence>
<organism evidence="2 3">
    <name type="scientific">Streptomyces rishiriensis</name>
    <dbReference type="NCBI Taxonomy" id="68264"/>
    <lineage>
        <taxon>Bacteria</taxon>
        <taxon>Bacillati</taxon>
        <taxon>Actinomycetota</taxon>
        <taxon>Actinomycetes</taxon>
        <taxon>Kitasatosporales</taxon>
        <taxon>Streptomycetaceae</taxon>
        <taxon>Streptomyces</taxon>
    </lineage>
</organism>
<name>A0ABU0P306_STRRH</name>
<feature type="region of interest" description="Disordered" evidence="1">
    <location>
        <begin position="169"/>
        <end position="202"/>
    </location>
</feature>
<dbReference type="EMBL" id="JAUSWV010000002">
    <property type="protein sequence ID" value="MDQ0585783.1"/>
    <property type="molecule type" value="Genomic_DNA"/>
</dbReference>
<dbReference type="RefSeq" id="WP_307167867.1">
    <property type="nucleotide sequence ID" value="NZ_JAUSWV010000002.1"/>
</dbReference>
<sequence length="202" mass="21673">MDAATAGLVGALGGAIVGAGGAWGAARIALEGAMYQADKQASSAYEQWLRQVRREVCTTFLNEARALVDGMGDLALRASTIDSSVTDEERQGSRERFSSAILRLEKKALDMALESPPDMGALARGAVWHIKELNRALARTAHGNGFAQAANVYQRLDDLTEKAAALLQQPAPGGPAVRPGRLPPSRLFRRRRRALAPRPDDE</sequence>
<gene>
    <name evidence="2" type="ORF">QF030_007961</name>
</gene>
<proteinExistence type="predicted"/>
<keyword evidence="3" id="KW-1185">Reference proteome</keyword>
<dbReference type="Proteomes" id="UP001230654">
    <property type="component" value="Unassembled WGS sequence"/>
</dbReference>
<comment type="caution">
    <text evidence="2">The sequence shown here is derived from an EMBL/GenBank/DDBJ whole genome shotgun (WGS) entry which is preliminary data.</text>
</comment>
<reference evidence="2 3" key="1">
    <citation type="submission" date="2023-07" db="EMBL/GenBank/DDBJ databases">
        <title>Comparative genomics of wheat-associated soil bacteria to identify genetic determinants of phenazine resistance.</title>
        <authorList>
            <person name="Mouncey N."/>
        </authorList>
    </citation>
    <scope>NUCLEOTIDE SEQUENCE [LARGE SCALE GENOMIC DNA]</scope>
    <source>
        <strain evidence="2 3">B2I6</strain>
    </source>
</reference>
<protein>
    <submittedName>
        <fullName evidence="2">Uncharacterized protein</fullName>
    </submittedName>
</protein>
<feature type="compositionally biased region" description="Low complexity" evidence="1">
    <location>
        <begin position="170"/>
        <end position="186"/>
    </location>
</feature>
<evidence type="ECO:0000256" key="1">
    <source>
        <dbReference type="SAM" id="MobiDB-lite"/>
    </source>
</evidence>
<evidence type="ECO:0000313" key="2">
    <source>
        <dbReference type="EMBL" id="MDQ0585783.1"/>
    </source>
</evidence>
<accession>A0ABU0P306</accession>